<dbReference type="PROSITE" id="PS00571">
    <property type="entry name" value="AMIDASES"/>
    <property type="match status" value="1"/>
</dbReference>
<name>A0A8H6RFF2_9PEZI</name>
<dbReference type="SUPFAM" id="SSF75304">
    <property type="entry name" value="Amidase signature (AS) enzymes"/>
    <property type="match status" value="1"/>
</dbReference>
<feature type="domain" description="Amidase" evidence="5">
    <location>
        <begin position="1"/>
        <end position="344"/>
    </location>
</feature>
<gene>
    <name evidence="6" type="ORF">HII31_08019</name>
</gene>
<evidence type="ECO:0000256" key="1">
    <source>
        <dbReference type="ARBA" id="ARBA00001311"/>
    </source>
</evidence>
<dbReference type="Pfam" id="PF01425">
    <property type="entry name" value="Amidase"/>
    <property type="match status" value="1"/>
</dbReference>
<sequence>MMTGDSDNNLFGRTLNPANSRLTAGGSSGGEGALIALRGSVLGVGTDIAGSIRIPSIANGIFGFRPSASIVPYGGQKSPAQPGMPGIAPVAGPMATSIRACSYFMKTIMDAQPWKYDLACLHLNWNSYDAAKRLRIGVVMDDGEYTPWPPVRRTMKETAEKLRQAGIETVPLSLPQVGEAIETTFRMYALDGCKFVQDLLKQSGEPEVPSVKKVNLAAIPGASIEDFYQMNVTRSRIQKTYQKLWLENKLDAILVPGSPTTATPLDEWGQSVSYTALWNFLDYPAVIIPTGRVRPQDEADALETAKYGEHDQQNYKLYTGPADFANAPLTVQIVGMKQEDERLLGIASAIDQILKN</sequence>
<reference evidence="6" key="1">
    <citation type="submission" date="2020-04" db="EMBL/GenBank/DDBJ databases">
        <title>Draft genome resource of the tomato pathogen Pseudocercospora fuligena.</title>
        <authorList>
            <person name="Zaccaron A."/>
        </authorList>
    </citation>
    <scope>NUCLEOTIDE SEQUENCE</scope>
    <source>
        <strain evidence="6">PF001</strain>
    </source>
</reference>
<dbReference type="Proteomes" id="UP000660729">
    <property type="component" value="Unassembled WGS sequence"/>
</dbReference>
<keyword evidence="7" id="KW-1185">Reference proteome</keyword>
<dbReference type="InterPro" id="IPR036928">
    <property type="entry name" value="AS_sf"/>
</dbReference>
<dbReference type="InterPro" id="IPR020556">
    <property type="entry name" value="Amidase_CS"/>
</dbReference>
<dbReference type="OrthoDB" id="6428749at2759"/>
<dbReference type="EMBL" id="JABCIY010000168">
    <property type="protein sequence ID" value="KAF7190860.1"/>
    <property type="molecule type" value="Genomic_DNA"/>
</dbReference>
<dbReference type="AlphaFoldDB" id="A0A8H6RFF2"/>
<evidence type="ECO:0000256" key="3">
    <source>
        <dbReference type="ARBA" id="ARBA00012922"/>
    </source>
</evidence>
<dbReference type="Gene3D" id="3.90.1300.10">
    <property type="entry name" value="Amidase signature (AS) domain"/>
    <property type="match status" value="1"/>
</dbReference>
<dbReference type="InterPro" id="IPR023631">
    <property type="entry name" value="Amidase_dom"/>
</dbReference>
<evidence type="ECO:0000313" key="6">
    <source>
        <dbReference type="EMBL" id="KAF7190860.1"/>
    </source>
</evidence>
<organism evidence="6 7">
    <name type="scientific">Pseudocercospora fuligena</name>
    <dbReference type="NCBI Taxonomy" id="685502"/>
    <lineage>
        <taxon>Eukaryota</taxon>
        <taxon>Fungi</taxon>
        <taxon>Dikarya</taxon>
        <taxon>Ascomycota</taxon>
        <taxon>Pezizomycotina</taxon>
        <taxon>Dothideomycetes</taxon>
        <taxon>Dothideomycetidae</taxon>
        <taxon>Mycosphaerellales</taxon>
        <taxon>Mycosphaerellaceae</taxon>
        <taxon>Pseudocercospora</taxon>
    </lineage>
</organism>
<proteinExistence type="inferred from homology"/>
<evidence type="ECO:0000313" key="7">
    <source>
        <dbReference type="Proteomes" id="UP000660729"/>
    </source>
</evidence>
<comment type="catalytic activity">
    <reaction evidence="1">
        <text>a monocarboxylic acid amide + H2O = a monocarboxylate + NH4(+)</text>
        <dbReference type="Rhea" id="RHEA:12020"/>
        <dbReference type="ChEBI" id="CHEBI:15377"/>
        <dbReference type="ChEBI" id="CHEBI:28938"/>
        <dbReference type="ChEBI" id="CHEBI:35757"/>
        <dbReference type="ChEBI" id="CHEBI:83628"/>
        <dbReference type="EC" id="3.5.1.4"/>
    </reaction>
</comment>
<dbReference type="PANTHER" id="PTHR46072">
    <property type="entry name" value="AMIDASE-RELATED-RELATED"/>
    <property type="match status" value="1"/>
</dbReference>
<accession>A0A8H6RFF2</accession>
<keyword evidence="4" id="KW-0378">Hydrolase</keyword>
<evidence type="ECO:0000256" key="2">
    <source>
        <dbReference type="ARBA" id="ARBA00009199"/>
    </source>
</evidence>
<protein>
    <recommendedName>
        <fullName evidence="3">amidase</fullName>
        <ecNumber evidence="3">3.5.1.4</ecNumber>
    </recommendedName>
</protein>
<comment type="similarity">
    <text evidence="2">Belongs to the amidase family.</text>
</comment>
<dbReference type="PANTHER" id="PTHR46072:SF3">
    <property type="entry name" value="AMIDASE"/>
    <property type="match status" value="1"/>
</dbReference>
<dbReference type="EC" id="3.5.1.4" evidence="3"/>
<evidence type="ECO:0000259" key="5">
    <source>
        <dbReference type="Pfam" id="PF01425"/>
    </source>
</evidence>
<dbReference type="GO" id="GO:0004040">
    <property type="term" value="F:amidase activity"/>
    <property type="evidence" value="ECO:0007669"/>
    <property type="project" value="UniProtKB-EC"/>
</dbReference>
<comment type="caution">
    <text evidence="6">The sequence shown here is derived from an EMBL/GenBank/DDBJ whole genome shotgun (WGS) entry which is preliminary data.</text>
</comment>
<evidence type="ECO:0000256" key="4">
    <source>
        <dbReference type="ARBA" id="ARBA00022801"/>
    </source>
</evidence>